<dbReference type="PROSITE" id="PS00198">
    <property type="entry name" value="4FE4S_FER_1"/>
    <property type="match status" value="1"/>
</dbReference>
<evidence type="ECO:0000256" key="3">
    <source>
        <dbReference type="ARBA" id="ARBA00023004"/>
    </source>
</evidence>
<reference evidence="6 7" key="1">
    <citation type="journal article" date="2021" name="Microbiol. Resour. Announc.">
        <title>Complete Genome Sequences of Two Rhodococcus sp. Strains with Large and Linear Chromosomes, Isolated from Apple Rhizosphere.</title>
        <authorList>
            <person name="Benning S."/>
            <person name="Brugnone N."/>
            <person name="Siani R."/>
            <person name="Kublik S."/>
            <person name="Schloter M."/>
            <person name="Rad V."/>
        </authorList>
    </citation>
    <scope>NUCLEOTIDE SEQUENCE [LARGE SCALE GENOMIC DNA]</scope>
    <source>
        <strain evidence="6 7">R79</strain>
    </source>
</reference>
<dbReference type="Gene3D" id="3.30.70.20">
    <property type="match status" value="1"/>
</dbReference>
<dbReference type="SUPFAM" id="SSF54862">
    <property type="entry name" value="4Fe-4S ferredoxins"/>
    <property type="match status" value="1"/>
</dbReference>
<dbReference type="InterPro" id="IPR017900">
    <property type="entry name" value="4Fe4S_Fe_S_CS"/>
</dbReference>
<dbReference type="PANTHER" id="PTHR30002:SF4">
    <property type="entry name" value="EPOXYQUEUOSINE REDUCTASE"/>
    <property type="match status" value="1"/>
</dbReference>
<organism evidence="6 7">
    <name type="scientific">Rhodococcus pseudokoreensis</name>
    <dbReference type="NCBI Taxonomy" id="2811421"/>
    <lineage>
        <taxon>Bacteria</taxon>
        <taxon>Bacillati</taxon>
        <taxon>Actinomycetota</taxon>
        <taxon>Actinomycetes</taxon>
        <taxon>Mycobacteriales</taxon>
        <taxon>Nocardiaceae</taxon>
        <taxon>Rhodococcus</taxon>
    </lineage>
</organism>
<dbReference type="PROSITE" id="PS51379">
    <property type="entry name" value="4FE4S_FER_2"/>
    <property type="match status" value="1"/>
</dbReference>
<protein>
    <submittedName>
        <fullName evidence="6">Epoxyqueuosine reductase</fullName>
    </submittedName>
</protein>
<gene>
    <name evidence="6" type="ORF">JWS13_05925</name>
</gene>
<evidence type="ECO:0000313" key="6">
    <source>
        <dbReference type="EMBL" id="QSE88187.1"/>
    </source>
</evidence>
<dbReference type="Proteomes" id="UP000662986">
    <property type="component" value="Chromosome"/>
</dbReference>
<name>A0A974VZU9_9NOCA</name>
<keyword evidence="1" id="KW-0004">4Fe-4S</keyword>
<reference evidence="6 7" key="2">
    <citation type="journal article" date="2022" name="Arch. Microbiol.">
        <title>Rhodococcus pseudokoreensis sp. nov. isolated from the rhizosphere of young M26 apple rootstocks.</title>
        <authorList>
            <person name="Kampfer P."/>
            <person name="Glaeser S.P."/>
            <person name="Blom J."/>
            <person name="Wolf J."/>
            <person name="Benning S."/>
            <person name="Schloter M."/>
            <person name="Neumann-Schaal M."/>
        </authorList>
    </citation>
    <scope>NUCLEOTIDE SEQUENCE [LARGE SCALE GENOMIC DNA]</scope>
    <source>
        <strain evidence="6 7">R79</strain>
    </source>
</reference>
<evidence type="ECO:0000256" key="1">
    <source>
        <dbReference type="ARBA" id="ARBA00022485"/>
    </source>
</evidence>
<evidence type="ECO:0000256" key="2">
    <source>
        <dbReference type="ARBA" id="ARBA00022723"/>
    </source>
</evidence>
<dbReference type="InterPro" id="IPR017896">
    <property type="entry name" value="4Fe4S_Fe-S-bd"/>
</dbReference>
<accession>A0A974VZU9</accession>
<keyword evidence="4" id="KW-0411">Iron-sulfur</keyword>
<sequence>MYITLIDERVAKMAPEFTRNGLQRAALKWGHQFSTLLYPVARKTLPYRPKMWWIPRLPIWAHPRRAPHSRPWSTPVPAPADELRTGPGVQLIPEAQQRAFDEAPLHDFIRLHPEMRGEHSPTGHMWISLLSTSPRVQGAARRRAQANRRPEATAPAARVTPAALTEAMKREAARLGLAAVGVTAYDIKYNYAEYHGLAVGDTIIVGIVEQNFDSTQMCPSLRSEKAALSAYAGLEDRMRLLAEWIREQGYAARAEGFVGESMVIPYAVQAGLGQLGLNGQLLTPNAGSRCRIEVMSTDAPFLHDTPVDFGIEGVCDKCQICVRRCPAGAIPAIRKESRGVVKAKLNTKRCLPVMGKTAGCSVCMKVCPVQRYGLPAVLQEFEATGRVLGKDTDDLEGFDWPLDGRHYGPGERPRLAAEVFETPGFEFDPGRKVPLDWVDPTGTNTEALGY</sequence>
<keyword evidence="3" id="KW-0408">Iron</keyword>
<evidence type="ECO:0000256" key="4">
    <source>
        <dbReference type="ARBA" id="ARBA00023014"/>
    </source>
</evidence>
<keyword evidence="2" id="KW-0479">Metal-binding</keyword>
<dbReference type="InterPro" id="IPR004453">
    <property type="entry name" value="QueG"/>
</dbReference>
<feature type="domain" description="4Fe-4S ferredoxin-type" evidence="5">
    <location>
        <begin position="305"/>
        <end position="336"/>
    </location>
</feature>
<evidence type="ECO:0000259" key="5">
    <source>
        <dbReference type="PROSITE" id="PS51379"/>
    </source>
</evidence>
<dbReference type="RefSeq" id="WP_206004940.1">
    <property type="nucleotide sequence ID" value="NZ_CP070619.1"/>
</dbReference>
<dbReference type="PANTHER" id="PTHR30002">
    <property type="entry name" value="EPOXYQUEUOSINE REDUCTASE"/>
    <property type="match status" value="1"/>
</dbReference>
<evidence type="ECO:0000313" key="7">
    <source>
        <dbReference type="Proteomes" id="UP000662986"/>
    </source>
</evidence>
<dbReference type="EMBL" id="CP070619">
    <property type="protein sequence ID" value="QSE88187.1"/>
    <property type="molecule type" value="Genomic_DNA"/>
</dbReference>
<proteinExistence type="predicted"/>
<keyword evidence="7" id="KW-1185">Reference proteome</keyword>